<dbReference type="CDD" id="cd22191">
    <property type="entry name" value="DPBB_RlpA_EXP_N-like"/>
    <property type="match status" value="1"/>
</dbReference>
<proteinExistence type="predicted"/>
<feature type="compositionally biased region" description="Low complexity" evidence="2">
    <location>
        <begin position="71"/>
        <end position="82"/>
    </location>
</feature>
<dbReference type="InterPro" id="IPR051477">
    <property type="entry name" value="Expansin_CellWall"/>
</dbReference>
<reference evidence="4 5" key="1">
    <citation type="journal article" date="2012" name="Eukaryot. Cell">
        <title>Genome sequence of the fungus Glarea lozoyensis: the first genome sequence of a species from the Helotiaceae family.</title>
        <authorList>
            <person name="Youssar L."/>
            <person name="Gruening B.A."/>
            <person name="Erxleben A."/>
            <person name="Guenther S."/>
            <person name="Huettel W."/>
        </authorList>
    </citation>
    <scope>NUCLEOTIDE SEQUENCE [LARGE SCALE GENOMIC DNA]</scope>
    <source>
        <strain evidence="5">ATCC 74030 / MF5533</strain>
    </source>
</reference>
<dbReference type="AlphaFoldDB" id="H0ENE8"/>
<evidence type="ECO:0000313" key="4">
    <source>
        <dbReference type="EMBL" id="EHL00069.1"/>
    </source>
</evidence>
<feature type="compositionally biased region" description="Pro residues" evidence="2">
    <location>
        <begin position="107"/>
        <end position="116"/>
    </location>
</feature>
<feature type="region of interest" description="Disordered" evidence="2">
    <location>
        <begin position="65"/>
        <end position="118"/>
    </location>
</feature>
<feature type="chain" id="PRO_5003531652" evidence="3">
    <location>
        <begin position="19"/>
        <end position="308"/>
    </location>
</feature>
<feature type="signal peptide" evidence="3">
    <location>
        <begin position="1"/>
        <end position="18"/>
    </location>
</feature>
<dbReference type="Gene3D" id="2.40.40.10">
    <property type="entry name" value="RlpA-like domain"/>
    <property type="match status" value="1"/>
</dbReference>
<keyword evidence="5" id="KW-1185">Reference proteome</keyword>
<evidence type="ECO:0000256" key="1">
    <source>
        <dbReference type="ARBA" id="ARBA00022729"/>
    </source>
</evidence>
<gene>
    <name evidence="4" type="ORF">M7I_4151</name>
</gene>
<organism evidence="4 5">
    <name type="scientific">Glarea lozoyensis (strain ATCC 74030 / MF5533)</name>
    <dbReference type="NCBI Taxonomy" id="1104152"/>
    <lineage>
        <taxon>Eukaryota</taxon>
        <taxon>Fungi</taxon>
        <taxon>Dikarya</taxon>
        <taxon>Ascomycota</taxon>
        <taxon>Pezizomycotina</taxon>
        <taxon>Leotiomycetes</taxon>
        <taxon>Helotiales</taxon>
        <taxon>Helotiaceae</taxon>
        <taxon>Glarea</taxon>
    </lineage>
</organism>
<dbReference type="SUPFAM" id="SSF50685">
    <property type="entry name" value="Barwin-like endoglucanases"/>
    <property type="match status" value="1"/>
</dbReference>
<dbReference type="Proteomes" id="UP000005446">
    <property type="component" value="Unassembled WGS sequence"/>
</dbReference>
<dbReference type="InParanoid" id="H0ENE8"/>
<evidence type="ECO:0000256" key="3">
    <source>
        <dbReference type="SAM" id="SignalP"/>
    </source>
</evidence>
<comment type="caution">
    <text evidence="4">The sequence shown here is derived from an EMBL/GenBank/DDBJ whole genome shotgun (WGS) entry which is preliminary data.</text>
</comment>
<feature type="compositionally biased region" description="Low complexity" evidence="2">
    <location>
        <begin position="95"/>
        <end position="106"/>
    </location>
</feature>
<dbReference type="EMBL" id="AGUE01000101">
    <property type="protein sequence ID" value="EHL00069.1"/>
    <property type="molecule type" value="Genomic_DNA"/>
</dbReference>
<evidence type="ECO:0000256" key="2">
    <source>
        <dbReference type="SAM" id="MobiDB-lite"/>
    </source>
</evidence>
<name>H0ENE8_GLAL7</name>
<dbReference type="OrthoDB" id="623670at2759"/>
<protein>
    <submittedName>
        <fullName evidence="4">Putative Allergen Asp f 7</fullName>
    </submittedName>
</protein>
<accession>H0ENE8</accession>
<dbReference type="PANTHER" id="PTHR31836">
    <property type="match status" value="1"/>
</dbReference>
<dbReference type="PANTHER" id="PTHR31836:SF28">
    <property type="entry name" value="SRCR DOMAIN-CONTAINING PROTEIN-RELATED"/>
    <property type="match status" value="1"/>
</dbReference>
<keyword evidence="1 3" id="KW-0732">Signal</keyword>
<dbReference type="InterPro" id="IPR036908">
    <property type="entry name" value="RlpA-like_sf"/>
</dbReference>
<evidence type="ECO:0000313" key="5">
    <source>
        <dbReference type="Proteomes" id="UP000005446"/>
    </source>
</evidence>
<dbReference type="HOGENOM" id="CLU_052701_0_0_1"/>
<sequence>MKSAIFAAGALFATAAIAQPHGHQHQKHHVKKAEPPVVIVTMYESTTTTIGVTTTIWVTEGEAAPTPEVKPAPTTAAANPSPLDANFFEQGKQQPSSTSVSVAPTPKSDPLPPPPSATTLVTSAVASVAPVVSVPPVVNAPQAPPVNEAAPVPSPVSTTAVAPAATSAAPAANSPSSGSGAGALLGDRGGATVSGGQCTQASPCTGKSTYYDTVGTGSCGKDVDGTKVPIVAMAKGLMEQKEGANPNNNPYCNKGVTISYNGKTVNAYVFDKCPGCDGMSLDLSHAAFGALADDYLTIGHAEMSWWFN</sequence>